<feature type="region of interest" description="Disordered" evidence="5">
    <location>
        <begin position="267"/>
        <end position="294"/>
    </location>
</feature>
<evidence type="ECO:0000313" key="7">
    <source>
        <dbReference type="Proteomes" id="UP000694941"/>
    </source>
</evidence>
<dbReference type="PROSITE" id="PS50835">
    <property type="entry name" value="IG_LIKE"/>
    <property type="match status" value="2"/>
</dbReference>
<dbReference type="InterPro" id="IPR036179">
    <property type="entry name" value="Ig-like_dom_sf"/>
</dbReference>
<dbReference type="SUPFAM" id="SSF48726">
    <property type="entry name" value="Immunoglobulin"/>
    <property type="match status" value="2"/>
</dbReference>
<name>A0ABM1S2W4_LIMPO</name>
<keyword evidence="1" id="KW-0732">Signal</keyword>
<organism evidence="7 8">
    <name type="scientific">Limulus polyphemus</name>
    <name type="common">Atlantic horseshoe crab</name>
    <dbReference type="NCBI Taxonomy" id="6850"/>
    <lineage>
        <taxon>Eukaryota</taxon>
        <taxon>Metazoa</taxon>
        <taxon>Ecdysozoa</taxon>
        <taxon>Arthropoda</taxon>
        <taxon>Chelicerata</taxon>
        <taxon>Merostomata</taxon>
        <taxon>Xiphosura</taxon>
        <taxon>Limulidae</taxon>
        <taxon>Limulus</taxon>
    </lineage>
</organism>
<dbReference type="SMART" id="SM00409">
    <property type="entry name" value="IG"/>
    <property type="match status" value="2"/>
</dbReference>
<dbReference type="PANTHER" id="PTHR12231">
    <property type="entry name" value="CTX-RELATED TYPE I TRANSMEMBRANE PROTEIN"/>
    <property type="match status" value="1"/>
</dbReference>
<feature type="domain" description="Ig-like" evidence="6">
    <location>
        <begin position="37"/>
        <end position="120"/>
    </location>
</feature>
<dbReference type="Gene3D" id="2.60.40.10">
    <property type="entry name" value="Immunoglobulins"/>
    <property type="match status" value="3"/>
</dbReference>
<dbReference type="Proteomes" id="UP000694941">
    <property type="component" value="Unplaced"/>
</dbReference>
<keyword evidence="3" id="KW-1015">Disulfide bond</keyword>
<evidence type="ECO:0000256" key="3">
    <source>
        <dbReference type="ARBA" id="ARBA00023157"/>
    </source>
</evidence>
<dbReference type="PANTHER" id="PTHR12231:SF253">
    <property type="entry name" value="DPR-INTERACTING PROTEIN ETA, ISOFORM B-RELATED"/>
    <property type="match status" value="1"/>
</dbReference>
<proteinExistence type="predicted"/>
<protein>
    <submittedName>
        <fullName evidence="8">Lachesin-like</fullName>
    </submittedName>
</protein>
<reference evidence="8" key="1">
    <citation type="submission" date="2025-08" db="UniProtKB">
        <authorList>
            <consortium name="RefSeq"/>
        </authorList>
    </citation>
    <scope>IDENTIFICATION</scope>
    <source>
        <tissue evidence="8">Muscle</tissue>
    </source>
</reference>
<keyword evidence="7" id="KW-1185">Reference proteome</keyword>
<keyword evidence="2" id="KW-0677">Repeat</keyword>
<dbReference type="RefSeq" id="XP_022237969.1">
    <property type="nucleotide sequence ID" value="XM_022382261.1"/>
</dbReference>
<dbReference type="InterPro" id="IPR013783">
    <property type="entry name" value="Ig-like_fold"/>
</dbReference>
<dbReference type="SMART" id="SM00408">
    <property type="entry name" value="IGc2"/>
    <property type="match status" value="2"/>
</dbReference>
<dbReference type="InterPro" id="IPR003598">
    <property type="entry name" value="Ig_sub2"/>
</dbReference>
<evidence type="ECO:0000256" key="5">
    <source>
        <dbReference type="SAM" id="MobiDB-lite"/>
    </source>
</evidence>
<evidence type="ECO:0000256" key="1">
    <source>
        <dbReference type="ARBA" id="ARBA00022729"/>
    </source>
</evidence>
<evidence type="ECO:0000259" key="6">
    <source>
        <dbReference type="PROSITE" id="PS50835"/>
    </source>
</evidence>
<evidence type="ECO:0000256" key="4">
    <source>
        <dbReference type="ARBA" id="ARBA00023319"/>
    </source>
</evidence>
<dbReference type="Pfam" id="PF13927">
    <property type="entry name" value="Ig_3"/>
    <property type="match status" value="2"/>
</dbReference>
<accession>A0ABM1S2W4</accession>
<gene>
    <name evidence="8" type="primary">LOC111085097</name>
</gene>
<feature type="domain" description="Ig-like" evidence="6">
    <location>
        <begin position="131"/>
        <end position="225"/>
    </location>
</feature>
<feature type="compositionally biased region" description="Polar residues" evidence="5">
    <location>
        <begin position="277"/>
        <end position="294"/>
    </location>
</feature>
<evidence type="ECO:0000256" key="2">
    <source>
        <dbReference type="ARBA" id="ARBA00022737"/>
    </source>
</evidence>
<dbReference type="InterPro" id="IPR003599">
    <property type="entry name" value="Ig_sub"/>
</dbReference>
<sequence length="321" mass="36985">MLKFRNAQPEDEGFYLCRIETKPPVSEVGHIKVLVPPTFQDKHTGEITVQENSNIVISCKAQGNPNPTVKWHREDCRPFFINSETVTQYVKQELHFEKVHRSHMGAYLCVASNGVPPTISRRTYLKVTFSPTIYVRHNMVTAPLRKDLVTLECRSEAYPPSTNYWLKDNYLLSKLPRKYEEVFARSATKTHMKLLIRHVQKDDYGSYSCVASNKEGEAEGSVDFHEIPEQVESPNHLMEDITSSFNNSWDMFEETSNYATSAQNFHNEDEPHHHWKSSQQPGPTSSVERVQNAGSPGSRSIPLFQLLFSWLYLLQREHVQL</sequence>
<dbReference type="InterPro" id="IPR051170">
    <property type="entry name" value="Neural/epithelial_adhesion"/>
</dbReference>
<dbReference type="GeneID" id="111085097"/>
<evidence type="ECO:0000313" key="8">
    <source>
        <dbReference type="RefSeq" id="XP_022237969.1"/>
    </source>
</evidence>
<dbReference type="InterPro" id="IPR007110">
    <property type="entry name" value="Ig-like_dom"/>
</dbReference>
<keyword evidence="4" id="KW-0393">Immunoglobulin domain</keyword>